<evidence type="ECO:0000313" key="2">
    <source>
        <dbReference type="Proteomes" id="UP000291613"/>
    </source>
</evidence>
<dbReference type="EMBL" id="SIUB01000003">
    <property type="protein sequence ID" value="TBN53981.1"/>
    <property type="molecule type" value="Genomic_DNA"/>
</dbReference>
<keyword evidence="2" id="KW-1185">Reference proteome</keyword>
<dbReference type="PIRSF" id="PIRSF032131">
    <property type="entry name" value="UCP032131"/>
    <property type="match status" value="1"/>
</dbReference>
<sequence>MIRYDLACDAGHSFDAWFRSSSDYDSQAGRGLLSCPVCGSESVAKALMAPAVATRERKEVAAPTSEVALGSDLRLREMLREIKRHVTATSEDVGERFPEVARQMHAEEVEQRAIRGRATADEAKALIEEGIAVQPLPIFPDDAN</sequence>
<reference evidence="1 2" key="1">
    <citation type="submission" date="2019-02" db="EMBL/GenBank/DDBJ databases">
        <title>Hansschlegelia quercus sp. nov., a novel methylotrophic bacterium from buds of oak (Quercus robur L.).</title>
        <authorList>
            <person name="Agafonova N.V."/>
            <person name="Kaparullina E.N."/>
            <person name="Grouzdev D.S."/>
            <person name="Doronina N.V."/>
        </authorList>
    </citation>
    <scope>NUCLEOTIDE SEQUENCE [LARGE SCALE GENOMIC DNA]</scope>
    <source>
        <strain evidence="1 2">Dub</strain>
    </source>
</reference>
<gene>
    <name evidence="1" type="ORF">EYR15_09390</name>
</gene>
<comment type="caution">
    <text evidence="1">The sequence shown here is derived from an EMBL/GenBank/DDBJ whole genome shotgun (WGS) entry which is preliminary data.</text>
</comment>
<evidence type="ECO:0000313" key="1">
    <source>
        <dbReference type="EMBL" id="TBN53981.1"/>
    </source>
</evidence>
<dbReference type="AlphaFoldDB" id="A0A4Q9GKV5"/>
<dbReference type="OrthoDB" id="9799894at2"/>
<dbReference type="RefSeq" id="WP_131003251.1">
    <property type="nucleotide sequence ID" value="NZ_JBHSZR010000003.1"/>
</dbReference>
<name>A0A4Q9GKV5_9HYPH</name>
<dbReference type="Proteomes" id="UP000291613">
    <property type="component" value="Unassembled WGS sequence"/>
</dbReference>
<accession>A0A4Q9GKV5</accession>
<organism evidence="1 2">
    <name type="scientific">Hansschlegelia quercus</name>
    <dbReference type="NCBI Taxonomy" id="2528245"/>
    <lineage>
        <taxon>Bacteria</taxon>
        <taxon>Pseudomonadati</taxon>
        <taxon>Pseudomonadota</taxon>
        <taxon>Alphaproteobacteria</taxon>
        <taxon>Hyphomicrobiales</taxon>
        <taxon>Methylopilaceae</taxon>
        <taxon>Hansschlegelia</taxon>
    </lineage>
</organism>
<protein>
    <submittedName>
        <fullName evidence="1">DUF1178 family protein</fullName>
    </submittedName>
</protein>
<dbReference type="Pfam" id="PF06676">
    <property type="entry name" value="DUF1178"/>
    <property type="match status" value="1"/>
</dbReference>
<proteinExistence type="predicted"/>
<dbReference type="InterPro" id="IPR009562">
    <property type="entry name" value="DUF1178"/>
</dbReference>